<accession>A0A7W5B8M9</accession>
<reference evidence="2 3" key="1">
    <citation type="submission" date="2020-08" db="EMBL/GenBank/DDBJ databases">
        <title>Genomic Encyclopedia of Type Strains, Phase III (KMG-III): the genomes of soil and plant-associated and newly described type strains.</title>
        <authorList>
            <person name="Whitman W."/>
        </authorList>
    </citation>
    <scope>NUCLEOTIDE SEQUENCE [LARGE SCALE GENOMIC DNA]</scope>
    <source>
        <strain evidence="2 3">CECT 8897</strain>
    </source>
</reference>
<evidence type="ECO:0000256" key="1">
    <source>
        <dbReference type="SAM" id="MobiDB-lite"/>
    </source>
</evidence>
<evidence type="ECO:0000313" key="3">
    <source>
        <dbReference type="Proteomes" id="UP000541535"/>
    </source>
</evidence>
<evidence type="ECO:0000313" key="2">
    <source>
        <dbReference type="EMBL" id="MBB3118561.1"/>
    </source>
</evidence>
<organism evidence="2 3">
    <name type="scientific">Pseudoduganella violacea</name>
    <dbReference type="NCBI Taxonomy" id="1715466"/>
    <lineage>
        <taxon>Bacteria</taxon>
        <taxon>Pseudomonadati</taxon>
        <taxon>Pseudomonadota</taxon>
        <taxon>Betaproteobacteria</taxon>
        <taxon>Burkholderiales</taxon>
        <taxon>Oxalobacteraceae</taxon>
        <taxon>Telluria group</taxon>
        <taxon>Pseudoduganella</taxon>
    </lineage>
</organism>
<dbReference type="EMBL" id="JACHXD010000003">
    <property type="protein sequence ID" value="MBB3118561.1"/>
    <property type="molecule type" value="Genomic_DNA"/>
</dbReference>
<name>A0A7W5B8M9_9BURK</name>
<comment type="caution">
    <text evidence="2">The sequence shown here is derived from an EMBL/GenBank/DDBJ whole genome shotgun (WGS) entry which is preliminary data.</text>
</comment>
<gene>
    <name evidence="2" type="ORF">FHS03_001592</name>
</gene>
<protein>
    <submittedName>
        <fullName evidence="2">Uncharacterized protein</fullName>
    </submittedName>
</protein>
<dbReference type="Proteomes" id="UP000541535">
    <property type="component" value="Unassembled WGS sequence"/>
</dbReference>
<keyword evidence="3" id="KW-1185">Reference proteome</keyword>
<proteinExistence type="predicted"/>
<sequence length="174" mass="17795">MSTVHPATAAGLESLADQFSACADALHSRLMSALRQPLPQDADGSPAPPPAGTLPAGGKEAPPLSQGITRGAAQLLFDTEVTLRQRANSLYVEAAQLSVSGLALPQQDLLGLVAQARTRIARIEQLKELAATAASLVALAAAIVAARPQDLPAAFKELQGHLARQPATAAKTGA</sequence>
<dbReference type="AlphaFoldDB" id="A0A7W5B8M9"/>
<feature type="region of interest" description="Disordered" evidence="1">
    <location>
        <begin position="37"/>
        <end position="65"/>
    </location>
</feature>
<dbReference type="RefSeq" id="WP_183440458.1">
    <property type="nucleotide sequence ID" value="NZ_JACHXD010000003.1"/>
</dbReference>